<accession>A0A0E9UIK3</accession>
<dbReference type="AlphaFoldDB" id="A0A0E9UIK3"/>
<dbReference type="EMBL" id="GBXM01043482">
    <property type="protein sequence ID" value="JAH65095.1"/>
    <property type="molecule type" value="Transcribed_RNA"/>
</dbReference>
<reference evidence="1" key="1">
    <citation type="submission" date="2014-11" db="EMBL/GenBank/DDBJ databases">
        <authorList>
            <person name="Amaro Gonzalez C."/>
        </authorList>
    </citation>
    <scope>NUCLEOTIDE SEQUENCE</scope>
</reference>
<reference evidence="1" key="2">
    <citation type="journal article" date="2015" name="Fish Shellfish Immunol.">
        <title>Early steps in the European eel (Anguilla anguilla)-Vibrio vulnificus interaction in the gills: Role of the RtxA13 toxin.</title>
        <authorList>
            <person name="Callol A."/>
            <person name="Pajuelo D."/>
            <person name="Ebbesson L."/>
            <person name="Teles M."/>
            <person name="MacKenzie S."/>
            <person name="Amaro C."/>
        </authorList>
    </citation>
    <scope>NUCLEOTIDE SEQUENCE</scope>
</reference>
<sequence length="52" mass="5917">MSLRLKFGCNDVFIVRAYYSVFPYQDGVSWLAGFGVDPQSLTRRQPVNSGSW</sequence>
<evidence type="ECO:0000313" key="1">
    <source>
        <dbReference type="EMBL" id="JAH65095.1"/>
    </source>
</evidence>
<name>A0A0E9UIK3_ANGAN</name>
<proteinExistence type="predicted"/>
<organism evidence="1">
    <name type="scientific">Anguilla anguilla</name>
    <name type="common">European freshwater eel</name>
    <name type="synonym">Muraena anguilla</name>
    <dbReference type="NCBI Taxonomy" id="7936"/>
    <lineage>
        <taxon>Eukaryota</taxon>
        <taxon>Metazoa</taxon>
        <taxon>Chordata</taxon>
        <taxon>Craniata</taxon>
        <taxon>Vertebrata</taxon>
        <taxon>Euteleostomi</taxon>
        <taxon>Actinopterygii</taxon>
        <taxon>Neopterygii</taxon>
        <taxon>Teleostei</taxon>
        <taxon>Anguilliformes</taxon>
        <taxon>Anguillidae</taxon>
        <taxon>Anguilla</taxon>
    </lineage>
</organism>
<protein>
    <submittedName>
        <fullName evidence="1">Uncharacterized protein</fullName>
    </submittedName>
</protein>